<dbReference type="GO" id="GO:0008840">
    <property type="term" value="F:4-hydroxy-tetrahydrodipicolinate synthase activity"/>
    <property type="evidence" value="ECO:0007669"/>
    <property type="project" value="UniProtKB-EC"/>
</dbReference>
<sequence length="50" mass="5426">MYPSPSPVKAVLNATGYQVGSCRLPILPLNDEEKRVLAQHLSMAETSLIS</sequence>
<dbReference type="Proteomes" id="UP000286974">
    <property type="component" value="Unassembled WGS sequence"/>
</dbReference>
<keyword evidence="1 2" id="KW-0456">Lyase</keyword>
<proteinExistence type="predicted"/>
<dbReference type="Pfam" id="PF00701">
    <property type="entry name" value="DHDPS"/>
    <property type="match status" value="1"/>
</dbReference>
<dbReference type="AlphaFoldDB" id="A0A401FM96"/>
<evidence type="ECO:0000256" key="1">
    <source>
        <dbReference type="ARBA" id="ARBA00023239"/>
    </source>
</evidence>
<dbReference type="SUPFAM" id="SSF51569">
    <property type="entry name" value="Aldolase"/>
    <property type="match status" value="1"/>
</dbReference>
<dbReference type="Gene3D" id="3.20.20.70">
    <property type="entry name" value="Aldolase class I"/>
    <property type="match status" value="1"/>
</dbReference>
<dbReference type="EMBL" id="BEXA01000003">
    <property type="protein sequence ID" value="GAY73505.1"/>
    <property type="molecule type" value="Genomic_DNA"/>
</dbReference>
<keyword evidence="3" id="KW-1185">Reference proteome</keyword>
<gene>
    <name evidence="2" type="ORF">NBRC111893_1651</name>
</gene>
<dbReference type="InterPro" id="IPR013785">
    <property type="entry name" value="Aldolase_TIM"/>
</dbReference>
<evidence type="ECO:0000313" key="2">
    <source>
        <dbReference type="EMBL" id="GAY73505.1"/>
    </source>
</evidence>
<comment type="caution">
    <text evidence="2">The sequence shown here is derived from an EMBL/GenBank/DDBJ whole genome shotgun (WGS) entry which is preliminary data.</text>
</comment>
<dbReference type="EC" id="4.3.3.7" evidence="2"/>
<protein>
    <submittedName>
        <fullName evidence="2">4-hydroxy-tetrahydrodipicolinate synthase</fullName>
        <ecNumber evidence="2">4.3.3.7</ecNumber>
    </submittedName>
</protein>
<dbReference type="InterPro" id="IPR002220">
    <property type="entry name" value="DapA-like"/>
</dbReference>
<reference evidence="2 3" key="1">
    <citation type="submission" date="2017-11" db="EMBL/GenBank/DDBJ databases">
        <title>Draft Genome Sequence of Lactobacillus curieae NBRC 111893 isolated from Koso, a Japanese sugar-Vegetable Fermented Beverage.</title>
        <authorList>
            <person name="Chiou T.Y."/>
            <person name="Oshima K."/>
            <person name="Suda W."/>
            <person name="Hattori M."/>
            <person name="Takahashi T."/>
        </authorList>
    </citation>
    <scope>NUCLEOTIDE SEQUENCE [LARGE SCALE GENOMIC DNA]</scope>
    <source>
        <strain evidence="2 3">NBRC111893</strain>
    </source>
</reference>
<evidence type="ECO:0000313" key="3">
    <source>
        <dbReference type="Proteomes" id="UP000286974"/>
    </source>
</evidence>
<organism evidence="2 3">
    <name type="scientific">Lentilactobacillus kosonis</name>
    <dbReference type="NCBI Taxonomy" id="2810561"/>
    <lineage>
        <taxon>Bacteria</taxon>
        <taxon>Bacillati</taxon>
        <taxon>Bacillota</taxon>
        <taxon>Bacilli</taxon>
        <taxon>Lactobacillales</taxon>
        <taxon>Lactobacillaceae</taxon>
        <taxon>Lentilactobacillus</taxon>
    </lineage>
</organism>
<name>A0A401FM96_9LACO</name>
<accession>A0A401FM96</accession>